<feature type="domain" description="C2H2-type" evidence="14">
    <location>
        <begin position="352"/>
        <end position="379"/>
    </location>
</feature>
<dbReference type="FunFam" id="3.30.160.60:FF:001480">
    <property type="entry name" value="Si:cabz01071911.3"/>
    <property type="match status" value="1"/>
</dbReference>
<reference evidence="15" key="1">
    <citation type="submission" date="2025-08" db="UniProtKB">
        <authorList>
            <consortium name="Ensembl"/>
        </authorList>
    </citation>
    <scope>IDENTIFICATION</scope>
</reference>
<name>A0A8C6MF78_NOTFU</name>
<keyword evidence="11" id="KW-0539">Nucleus</keyword>
<dbReference type="InterPro" id="IPR036236">
    <property type="entry name" value="Znf_C2H2_sf"/>
</dbReference>
<keyword evidence="4" id="KW-0479">Metal-binding</keyword>
<dbReference type="PROSITE" id="PS50157">
    <property type="entry name" value="ZINC_FINGER_C2H2_2"/>
    <property type="match status" value="6"/>
</dbReference>
<organism evidence="15 16">
    <name type="scientific">Nothobranchius furzeri</name>
    <name type="common">Turquoise killifish</name>
    <dbReference type="NCBI Taxonomy" id="105023"/>
    <lineage>
        <taxon>Eukaryota</taxon>
        <taxon>Metazoa</taxon>
        <taxon>Chordata</taxon>
        <taxon>Craniata</taxon>
        <taxon>Vertebrata</taxon>
        <taxon>Euteleostomi</taxon>
        <taxon>Actinopterygii</taxon>
        <taxon>Neopterygii</taxon>
        <taxon>Teleostei</taxon>
        <taxon>Neoteleostei</taxon>
        <taxon>Acanthomorphata</taxon>
        <taxon>Ovalentaria</taxon>
        <taxon>Atherinomorphae</taxon>
        <taxon>Cyprinodontiformes</taxon>
        <taxon>Nothobranchiidae</taxon>
        <taxon>Nothobranchius</taxon>
    </lineage>
</organism>
<keyword evidence="5" id="KW-0677">Repeat</keyword>
<evidence type="ECO:0000256" key="11">
    <source>
        <dbReference type="ARBA" id="ARBA00023242"/>
    </source>
</evidence>
<dbReference type="GO" id="GO:0000978">
    <property type="term" value="F:RNA polymerase II cis-regulatory region sequence-specific DNA binding"/>
    <property type="evidence" value="ECO:0007669"/>
    <property type="project" value="TreeGrafter"/>
</dbReference>
<evidence type="ECO:0000313" key="15">
    <source>
        <dbReference type="Ensembl" id="ENSNFUP00015031779.1"/>
    </source>
</evidence>
<comment type="subcellular location">
    <subcellularLocation>
        <location evidence="2">Nucleus</location>
    </subcellularLocation>
</comment>
<evidence type="ECO:0000256" key="12">
    <source>
        <dbReference type="PROSITE-ProRule" id="PRU00042"/>
    </source>
</evidence>
<keyword evidence="6 12" id="KW-0863">Zinc-finger</keyword>
<dbReference type="Gene3D" id="3.30.160.60">
    <property type="entry name" value="Classic Zinc Finger"/>
    <property type="match status" value="7"/>
</dbReference>
<accession>A0A8C6MF78</accession>
<feature type="compositionally biased region" description="Polar residues" evidence="13">
    <location>
        <begin position="108"/>
        <end position="119"/>
    </location>
</feature>
<dbReference type="GO" id="GO:0006357">
    <property type="term" value="P:regulation of transcription by RNA polymerase II"/>
    <property type="evidence" value="ECO:0007669"/>
    <property type="project" value="TreeGrafter"/>
</dbReference>
<dbReference type="AlphaFoldDB" id="A0A8C6MF78"/>
<evidence type="ECO:0000256" key="10">
    <source>
        <dbReference type="ARBA" id="ARBA00023163"/>
    </source>
</evidence>
<dbReference type="Proteomes" id="UP000694548">
    <property type="component" value="Unassembled WGS sequence"/>
</dbReference>
<keyword evidence="8" id="KW-0805">Transcription regulation</keyword>
<evidence type="ECO:0000256" key="4">
    <source>
        <dbReference type="ARBA" id="ARBA00022723"/>
    </source>
</evidence>
<keyword evidence="7" id="KW-0862">Zinc</keyword>
<keyword evidence="16" id="KW-1185">Reference proteome</keyword>
<dbReference type="GO" id="GO:0003700">
    <property type="term" value="F:DNA-binding transcription factor activity"/>
    <property type="evidence" value="ECO:0007669"/>
    <property type="project" value="TreeGrafter"/>
</dbReference>
<evidence type="ECO:0000256" key="8">
    <source>
        <dbReference type="ARBA" id="ARBA00023015"/>
    </source>
</evidence>
<evidence type="ECO:0000256" key="1">
    <source>
        <dbReference type="ARBA" id="ARBA00003767"/>
    </source>
</evidence>
<dbReference type="PANTHER" id="PTHR24404">
    <property type="entry name" value="ZINC FINGER PROTEIN"/>
    <property type="match status" value="1"/>
</dbReference>
<dbReference type="PANTHER" id="PTHR24404:SF114">
    <property type="entry name" value="KLUMPFUSS, ISOFORM B-RELATED"/>
    <property type="match status" value="1"/>
</dbReference>
<dbReference type="FunFam" id="3.30.160.60:FF:001506">
    <property type="entry name" value="Zinc finger protein"/>
    <property type="match status" value="1"/>
</dbReference>
<dbReference type="InterPro" id="IPR013087">
    <property type="entry name" value="Znf_C2H2_type"/>
</dbReference>
<dbReference type="FunFam" id="3.30.160.60:FF:001370">
    <property type="entry name" value="Zinc finger protein"/>
    <property type="match status" value="1"/>
</dbReference>
<dbReference type="Pfam" id="PF00096">
    <property type="entry name" value="zf-C2H2"/>
    <property type="match status" value="6"/>
</dbReference>
<feature type="domain" description="C2H2-type" evidence="14">
    <location>
        <begin position="268"/>
        <end position="295"/>
    </location>
</feature>
<sequence length="409" mass="46854">MCENKVTVVINLHNVFLFPIDVHQRVKEEAPEYQSAGVDQQDPEMFHIKEEQKELWTSLEGEQLHLKEETGPAKFPFTSVSIKSEDDEDKPLLSQLSYQQQMEDRDVPTSSSADQTTAETGRGAESIRNPVLNPNEQISDSSETEVSGDDVNLNVELLDSGPKEVLHKWSLQRRVTVTSHSAIRSSECVVNKKNVKQHEDSCRKVQKKTKSFSCDFCGKKFSHKKSFNNHMRVHTGQKPFACELCEQRFSHWSNLNSHTRVHTGQKPFACELCGKSFSHRSNFNRHMRVHTGQKPFACEFCEQRFSHGSTLNNHMRVHTGEKPFACELCEQRFRHGSNLTSHMRVHTGQKPFACERCGKTFNHRSNLNRHMRVHTGEKPFARELSDQIFSHGSTLNNHESPHGTETFCP</sequence>
<keyword evidence="9" id="KW-0238">DNA-binding</keyword>
<dbReference type="GO" id="GO:0008270">
    <property type="term" value="F:zinc ion binding"/>
    <property type="evidence" value="ECO:0007669"/>
    <property type="project" value="UniProtKB-KW"/>
</dbReference>
<dbReference type="FunFam" id="3.30.160.60:FF:000446">
    <property type="entry name" value="Zinc finger protein"/>
    <property type="match status" value="1"/>
</dbReference>
<feature type="compositionally biased region" description="Polar residues" evidence="13">
    <location>
        <begin position="132"/>
        <end position="141"/>
    </location>
</feature>
<dbReference type="SUPFAM" id="SSF57667">
    <property type="entry name" value="beta-beta-alpha zinc fingers"/>
    <property type="match status" value="4"/>
</dbReference>
<feature type="domain" description="C2H2-type" evidence="14">
    <location>
        <begin position="240"/>
        <end position="267"/>
    </location>
</feature>
<keyword evidence="10" id="KW-0804">Transcription</keyword>
<feature type="region of interest" description="Disordered" evidence="13">
    <location>
        <begin position="100"/>
        <end position="149"/>
    </location>
</feature>
<evidence type="ECO:0000313" key="16">
    <source>
        <dbReference type="Proteomes" id="UP000694548"/>
    </source>
</evidence>
<evidence type="ECO:0000256" key="9">
    <source>
        <dbReference type="ARBA" id="ARBA00023125"/>
    </source>
</evidence>
<feature type="domain" description="C2H2-type" evidence="14">
    <location>
        <begin position="324"/>
        <end position="351"/>
    </location>
</feature>
<dbReference type="FunFam" id="3.30.160.60:FF:000097">
    <property type="entry name" value="Zinc finger protein"/>
    <property type="match status" value="2"/>
</dbReference>
<reference evidence="15" key="2">
    <citation type="submission" date="2025-09" db="UniProtKB">
        <authorList>
            <consortium name="Ensembl"/>
        </authorList>
    </citation>
    <scope>IDENTIFICATION</scope>
</reference>
<evidence type="ECO:0000256" key="6">
    <source>
        <dbReference type="ARBA" id="ARBA00022771"/>
    </source>
</evidence>
<proteinExistence type="inferred from homology"/>
<comment type="similarity">
    <text evidence="3">Belongs to the krueppel C2H2-type zinc-finger protein family.</text>
</comment>
<dbReference type="Ensembl" id="ENSNFUT00015033212.1">
    <property type="protein sequence ID" value="ENSNFUP00015031779.1"/>
    <property type="gene ID" value="ENSNFUG00015015565.1"/>
</dbReference>
<protein>
    <recommendedName>
        <fullName evidence="14">C2H2-type domain-containing protein</fullName>
    </recommendedName>
</protein>
<evidence type="ECO:0000256" key="13">
    <source>
        <dbReference type="SAM" id="MobiDB-lite"/>
    </source>
</evidence>
<evidence type="ECO:0000256" key="7">
    <source>
        <dbReference type="ARBA" id="ARBA00022833"/>
    </source>
</evidence>
<comment type="function">
    <text evidence="1">May be involved in transcriptional regulation.</text>
</comment>
<evidence type="ECO:0000256" key="5">
    <source>
        <dbReference type="ARBA" id="ARBA00022737"/>
    </source>
</evidence>
<evidence type="ECO:0000256" key="2">
    <source>
        <dbReference type="ARBA" id="ARBA00004123"/>
    </source>
</evidence>
<dbReference type="SMART" id="SM00355">
    <property type="entry name" value="ZnF_C2H2"/>
    <property type="match status" value="6"/>
</dbReference>
<evidence type="ECO:0000259" key="14">
    <source>
        <dbReference type="PROSITE" id="PS50157"/>
    </source>
</evidence>
<evidence type="ECO:0000256" key="3">
    <source>
        <dbReference type="ARBA" id="ARBA00006991"/>
    </source>
</evidence>
<feature type="domain" description="C2H2-type" evidence="14">
    <location>
        <begin position="296"/>
        <end position="323"/>
    </location>
</feature>
<dbReference type="GO" id="GO:0005634">
    <property type="term" value="C:nucleus"/>
    <property type="evidence" value="ECO:0007669"/>
    <property type="project" value="UniProtKB-SubCell"/>
</dbReference>
<dbReference type="InterPro" id="IPR050589">
    <property type="entry name" value="Ikaros_C2H2-ZF"/>
</dbReference>
<dbReference type="PROSITE" id="PS00028">
    <property type="entry name" value="ZINC_FINGER_C2H2_1"/>
    <property type="match status" value="6"/>
</dbReference>
<dbReference type="GeneTree" id="ENSGT01150000286959"/>
<feature type="domain" description="C2H2-type" evidence="14">
    <location>
        <begin position="212"/>
        <end position="239"/>
    </location>
</feature>